<dbReference type="PANTHER" id="PTHR46179:SF13">
    <property type="entry name" value="C2H2-TYPE DOMAIN-CONTAINING PROTEIN"/>
    <property type="match status" value="1"/>
</dbReference>
<gene>
    <name evidence="11" type="ORF">HK099_004343</name>
</gene>
<accession>A0AAD5U0U5</accession>
<dbReference type="SMART" id="SM00355">
    <property type="entry name" value="ZnF_C2H2"/>
    <property type="match status" value="3"/>
</dbReference>
<reference evidence="11" key="1">
    <citation type="submission" date="2020-05" db="EMBL/GenBank/DDBJ databases">
        <title>Phylogenomic resolution of chytrid fungi.</title>
        <authorList>
            <person name="Stajich J.E."/>
            <person name="Amses K."/>
            <person name="Simmons R."/>
            <person name="Seto K."/>
            <person name="Myers J."/>
            <person name="Bonds A."/>
            <person name="Quandt C.A."/>
            <person name="Barry K."/>
            <person name="Liu P."/>
            <person name="Grigoriev I."/>
            <person name="Longcore J.E."/>
            <person name="James T.Y."/>
        </authorList>
    </citation>
    <scope>NUCLEOTIDE SEQUENCE</scope>
    <source>
        <strain evidence="11">JEL0476</strain>
    </source>
</reference>
<evidence type="ECO:0000313" key="11">
    <source>
        <dbReference type="EMBL" id="KAJ3220466.1"/>
    </source>
</evidence>
<evidence type="ECO:0000256" key="2">
    <source>
        <dbReference type="ARBA" id="ARBA00022723"/>
    </source>
</evidence>
<evidence type="ECO:0000256" key="3">
    <source>
        <dbReference type="ARBA" id="ARBA00022771"/>
    </source>
</evidence>
<evidence type="ECO:0000256" key="4">
    <source>
        <dbReference type="ARBA" id="ARBA00022833"/>
    </source>
</evidence>
<dbReference type="PROSITE" id="PS00028">
    <property type="entry name" value="ZINC_FINGER_C2H2_1"/>
    <property type="match status" value="2"/>
</dbReference>
<evidence type="ECO:0000256" key="7">
    <source>
        <dbReference type="ARBA" id="ARBA00023242"/>
    </source>
</evidence>
<comment type="caution">
    <text evidence="11">The sequence shown here is derived from an EMBL/GenBank/DDBJ whole genome shotgun (WGS) entry which is preliminary data.</text>
</comment>
<keyword evidence="2" id="KW-0479">Metal-binding</keyword>
<evidence type="ECO:0000256" key="9">
    <source>
        <dbReference type="SAM" id="MobiDB-lite"/>
    </source>
</evidence>
<dbReference type="GO" id="GO:0006357">
    <property type="term" value="P:regulation of transcription by RNA polymerase II"/>
    <property type="evidence" value="ECO:0007669"/>
    <property type="project" value="TreeGrafter"/>
</dbReference>
<proteinExistence type="predicted"/>
<dbReference type="InterPro" id="IPR051061">
    <property type="entry name" value="Zinc_finger_trans_reg"/>
</dbReference>
<evidence type="ECO:0000256" key="6">
    <source>
        <dbReference type="ARBA" id="ARBA00023163"/>
    </source>
</evidence>
<feature type="region of interest" description="Disordered" evidence="9">
    <location>
        <begin position="166"/>
        <end position="187"/>
    </location>
</feature>
<dbReference type="SUPFAM" id="SSF57667">
    <property type="entry name" value="beta-beta-alpha zinc fingers"/>
    <property type="match status" value="1"/>
</dbReference>
<keyword evidence="3 8" id="KW-0863">Zinc-finger</keyword>
<dbReference type="GO" id="GO:0008270">
    <property type="term" value="F:zinc ion binding"/>
    <property type="evidence" value="ECO:0007669"/>
    <property type="project" value="UniProtKB-KW"/>
</dbReference>
<comment type="subcellular location">
    <subcellularLocation>
        <location evidence="1">Nucleus</location>
    </subcellularLocation>
</comment>
<sequence>MDLNININELNEKNLPLNNTAPTITLEELFNFDCLQNEKTQISYTNDLSYYSDCGSYSDISSFSGSFSEIQSSSTPLTTTNNFFLNVPNRQFFEPVSYSTYDDTNNFSTPFLSTTPSLNSPLITNNLLSATSNNCSLLSSPMFNEPHSYDSTNIDNIPMFSEPLSFPETSPKPKRHDSNPSIVVSEPGSYSTESNFTIKSHKTINISITPPQETSDIYSLSSSLPTPTLLYTESGIKEQVNMTLKVPSRRRRVSSSSSCSESEGGGFQCTFPGCSKSFTKNTALKSHTISHSTEKKHVCPCGSAFLRLHDLKRHKQNIHKPKDSKCVICTKVFGDVDTYKKHLGDVHKIVGDGLNSIVSNHIVLSPKTRHYGTRQFVS</sequence>
<dbReference type="Gene3D" id="3.30.160.60">
    <property type="entry name" value="Classic Zinc Finger"/>
    <property type="match status" value="2"/>
</dbReference>
<dbReference type="EMBL" id="JADGJW010000300">
    <property type="protein sequence ID" value="KAJ3220466.1"/>
    <property type="molecule type" value="Genomic_DNA"/>
</dbReference>
<dbReference type="PANTHER" id="PTHR46179">
    <property type="entry name" value="ZINC FINGER PROTEIN"/>
    <property type="match status" value="1"/>
</dbReference>
<evidence type="ECO:0000256" key="1">
    <source>
        <dbReference type="ARBA" id="ARBA00004123"/>
    </source>
</evidence>
<keyword evidence="12" id="KW-1185">Reference proteome</keyword>
<evidence type="ECO:0000256" key="5">
    <source>
        <dbReference type="ARBA" id="ARBA00023015"/>
    </source>
</evidence>
<keyword evidence="6" id="KW-0804">Transcription</keyword>
<keyword evidence="5" id="KW-0805">Transcription regulation</keyword>
<evidence type="ECO:0000256" key="8">
    <source>
        <dbReference type="PROSITE-ProRule" id="PRU00042"/>
    </source>
</evidence>
<evidence type="ECO:0000259" key="10">
    <source>
        <dbReference type="PROSITE" id="PS50157"/>
    </source>
</evidence>
<dbReference type="AlphaFoldDB" id="A0AAD5U0U5"/>
<keyword evidence="4" id="KW-0862">Zinc</keyword>
<feature type="domain" description="C2H2-type" evidence="10">
    <location>
        <begin position="267"/>
        <end position="296"/>
    </location>
</feature>
<dbReference type="InterPro" id="IPR036236">
    <property type="entry name" value="Znf_C2H2_sf"/>
</dbReference>
<dbReference type="PROSITE" id="PS50157">
    <property type="entry name" value="ZINC_FINGER_C2H2_2"/>
    <property type="match status" value="1"/>
</dbReference>
<organism evidence="11 12">
    <name type="scientific">Clydaea vesicula</name>
    <dbReference type="NCBI Taxonomy" id="447962"/>
    <lineage>
        <taxon>Eukaryota</taxon>
        <taxon>Fungi</taxon>
        <taxon>Fungi incertae sedis</taxon>
        <taxon>Chytridiomycota</taxon>
        <taxon>Chytridiomycota incertae sedis</taxon>
        <taxon>Chytridiomycetes</taxon>
        <taxon>Lobulomycetales</taxon>
        <taxon>Lobulomycetaceae</taxon>
        <taxon>Clydaea</taxon>
    </lineage>
</organism>
<dbReference type="Proteomes" id="UP001211065">
    <property type="component" value="Unassembled WGS sequence"/>
</dbReference>
<name>A0AAD5U0U5_9FUNG</name>
<evidence type="ECO:0000313" key="12">
    <source>
        <dbReference type="Proteomes" id="UP001211065"/>
    </source>
</evidence>
<protein>
    <recommendedName>
        <fullName evidence="10">C2H2-type domain-containing protein</fullName>
    </recommendedName>
</protein>
<dbReference type="InterPro" id="IPR013087">
    <property type="entry name" value="Znf_C2H2_type"/>
</dbReference>
<dbReference type="Pfam" id="PF00096">
    <property type="entry name" value="zf-C2H2"/>
    <property type="match status" value="1"/>
</dbReference>
<dbReference type="GO" id="GO:0005634">
    <property type="term" value="C:nucleus"/>
    <property type="evidence" value="ECO:0007669"/>
    <property type="project" value="UniProtKB-SubCell"/>
</dbReference>
<keyword evidence="7" id="KW-0539">Nucleus</keyword>